<dbReference type="PROSITE" id="PS00903">
    <property type="entry name" value="CYT_DCMP_DEAMINASES_1"/>
    <property type="match status" value="1"/>
</dbReference>
<dbReference type="Gene3D" id="3.40.140.10">
    <property type="entry name" value="Cytidine Deaminase, domain 2"/>
    <property type="match status" value="1"/>
</dbReference>
<evidence type="ECO:0000313" key="7">
    <source>
        <dbReference type="Proteomes" id="UP000176191"/>
    </source>
</evidence>
<keyword evidence="3" id="KW-0378">Hydrolase</keyword>
<dbReference type="GO" id="GO:0008270">
    <property type="term" value="F:zinc ion binding"/>
    <property type="evidence" value="ECO:0007669"/>
    <property type="project" value="InterPro"/>
</dbReference>
<organism evidence="6 7">
    <name type="scientific">Candidatus Collierbacteria bacterium RIFOXYA2_FULL_46_10</name>
    <dbReference type="NCBI Taxonomy" id="1817726"/>
    <lineage>
        <taxon>Bacteria</taxon>
        <taxon>Candidatus Collieribacteriota</taxon>
    </lineage>
</organism>
<dbReference type="InterPro" id="IPR016192">
    <property type="entry name" value="APOBEC/CMP_deaminase_Zn-bd"/>
</dbReference>
<dbReference type="GO" id="GO:0055086">
    <property type="term" value="P:nucleobase-containing small molecule metabolic process"/>
    <property type="evidence" value="ECO:0007669"/>
    <property type="project" value="UniProtKB-ARBA"/>
</dbReference>
<keyword evidence="4" id="KW-0862">Zinc</keyword>
<accession>A0A1F5F613</accession>
<dbReference type="NCBIfam" id="NF004064">
    <property type="entry name" value="PRK05578.1"/>
    <property type="match status" value="1"/>
</dbReference>
<evidence type="ECO:0000256" key="4">
    <source>
        <dbReference type="ARBA" id="ARBA00022833"/>
    </source>
</evidence>
<comment type="caution">
    <text evidence="6">The sequence shown here is derived from an EMBL/GenBank/DDBJ whole genome shotgun (WGS) entry which is preliminary data.</text>
</comment>
<proteinExistence type="inferred from homology"/>
<reference evidence="6 7" key="1">
    <citation type="journal article" date="2016" name="Nat. Commun.">
        <title>Thousands of microbial genomes shed light on interconnected biogeochemical processes in an aquifer system.</title>
        <authorList>
            <person name="Anantharaman K."/>
            <person name="Brown C.T."/>
            <person name="Hug L.A."/>
            <person name="Sharon I."/>
            <person name="Castelle C.J."/>
            <person name="Probst A.J."/>
            <person name="Thomas B.C."/>
            <person name="Singh A."/>
            <person name="Wilkins M.J."/>
            <person name="Karaoz U."/>
            <person name="Brodie E.L."/>
            <person name="Williams K.H."/>
            <person name="Hubbard S.S."/>
            <person name="Banfield J.F."/>
        </authorList>
    </citation>
    <scope>NUCLEOTIDE SEQUENCE [LARGE SCALE GENOMIC DNA]</scope>
</reference>
<feature type="domain" description="CMP/dCMP-type deaminase" evidence="5">
    <location>
        <begin position="7"/>
        <end position="138"/>
    </location>
</feature>
<dbReference type="PANTHER" id="PTHR11644">
    <property type="entry name" value="CYTIDINE DEAMINASE"/>
    <property type="match status" value="1"/>
</dbReference>
<dbReference type="Pfam" id="PF00383">
    <property type="entry name" value="dCMP_cyt_deam_1"/>
    <property type="match status" value="1"/>
</dbReference>
<dbReference type="GO" id="GO:0004126">
    <property type="term" value="F:cytidine deaminase activity"/>
    <property type="evidence" value="ECO:0007669"/>
    <property type="project" value="UniProtKB-ARBA"/>
</dbReference>
<dbReference type="GO" id="GO:0005829">
    <property type="term" value="C:cytosol"/>
    <property type="evidence" value="ECO:0007669"/>
    <property type="project" value="TreeGrafter"/>
</dbReference>
<evidence type="ECO:0000256" key="1">
    <source>
        <dbReference type="ARBA" id="ARBA00006576"/>
    </source>
</evidence>
<keyword evidence="2" id="KW-0479">Metal-binding</keyword>
<dbReference type="AlphaFoldDB" id="A0A1F5F613"/>
<sequence>MTRLGEDSLLKLCQSAAQQRQHAYVPYSHYQVGVAILAKSGQVYLGNNVERVSYSETDHGEEAAITNAVIQGEVEQSGRKFLVALACAHSGDSAPCGRCRQIMAEHADNCLVLVADPKGNVKRVTSLKTLLPYAFTPTHLGIS</sequence>
<dbReference type="InterPro" id="IPR002125">
    <property type="entry name" value="CMP_dCMP_dom"/>
</dbReference>
<dbReference type="GO" id="GO:0072527">
    <property type="term" value="P:pyrimidine-containing compound metabolic process"/>
    <property type="evidence" value="ECO:0007669"/>
    <property type="project" value="UniProtKB-ARBA"/>
</dbReference>
<dbReference type="EMBL" id="MFAK01000017">
    <property type="protein sequence ID" value="OGD75049.1"/>
    <property type="molecule type" value="Genomic_DNA"/>
</dbReference>
<dbReference type="InterPro" id="IPR050202">
    <property type="entry name" value="Cyt/Deoxycyt_deaminase"/>
</dbReference>
<dbReference type="CDD" id="cd01283">
    <property type="entry name" value="cytidine_deaminase"/>
    <property type="match status" value="1"/>
</dbReference>
<dbReference type="PANTHER" id="PTHR11644:SF2">
    <property type="entry name" value="CYTIDINE DEAMINASE"/>
    <property type="match status" value="1"/>
</dbReference>
<evidence type="ECO:0000313" key="6">
    <source>
        <dbReference type="EMBL" id="OGD75049.1"/>
    </source>
</evidence>
<dbReference type="Proteomes" id="UP000176191">
    <property type="component" value="Unassembled WGS sequence"/>
</dbReference>
<protein>
    <recommendedName>
        <fullName evidence="5">CMP/dCMP-type deaminase domain-containing protein</fullName>
    </recommendedName>
</protein>
<dbReference type="PROSITE" id="PS51747">
    <property type="entry name" value="CYT_DCMP_DEAMINASES_2"/>
    <property type="match status" value="1"/>
</dbReference>
<gene>
    <name evidence="6" type="ORF">A2228_04060</name>
</gene>
<dbReference type="GO" id="GO:0042802">
    <property type="term" value="F:identical protein binding"/>
    <property type="evidence" value="ECO:0007669"/>
    <property type="project" value="UniProtKB-ARBA"/>
</dbReference>
<evidence type="ECO:0000256" key="3">
    <source>
        <dbReference type="ARBA" id="ARBA00022801"/>
    </source>
</evidence>
<dbReference type="InterPro" id="IPR016193">
    <property type="entry name" value="Cytidine_deaminase-like"/>
</dbReference>
<evidence type="ECO:0000256" key="2">
    <source>
        <dbReference type="ARBA" id="ARBA00022723"/>
    </source>
</evidence>
<name>A0A1F5F613_9BACT</name>
<evidence type="ECO:0000259" key="5">
    <source>
        <dbReference type="PROSITE" id="PS51747"/>
    </source>
</evidence>
<comment type="similarity">
    <text evidence="1">Belongs to the cytidine and deoxycytidylate deaminase family.</text>
</comment>
<dbReference type="SUPFAM" id="SSF53927">
    <property type="entry name" value="Cytidine deaminase-like"/>
    <property type="match status" value="1"/>
</dbReference>